<reference evidence="2 3" key="1">
    <citation type="journal article" date="2017" name="BMC Genomics">
        <title>Whole-genome assembly of Babesia ovata and comparative genomics between closely related pathogens.</title>
        <authorList>
            <person name="Yamagishi J."/>
            <person name="Asada M."/>
            <person name="Hakimi H."/>
            <person name="Tanaka T.Q."/>
            <person name="Sugimoto C."/>
            <person name="Kawazu S."/>
        </authorList>
    </citation>
    <scope>NUCLEOTIDE SEQUENCE [LARGE SCALE GENOMIC DNA]</scope>
    <source>
        <strain evidence="2 3">Miyake</strain>
    </source>
</reference>
<dbReference type="OrthoDB" id="365885at2759"/>
<comment type="caution">
    <text evidence="2">The sequence shown here is derived from an EMBL/GenBank/DDBJ whole genome shotgun (WGS) entry which is preliminary data.</text>
</comment>
<evidence type="ECO:0000313" key="2">
    <source>
        <dbReference type="EMBL" id="GBE60145.1"/>
    </source>
</evidence>
<dbReference type="EMBL" id="BDSA01000002">
    <property type="protein sequence ID" value="GBE60145.1"/>
    <property type="molecule type" value="Genomic_DNA"/>
</dbReference>
<feature type="region of interest" description="Disordered" evidence="1">
    <location>
        <begin position="502"/>
        <end position="546"/>
    </location>
</feature>
<proteinExistence type="predicted"/>
<gene>
    <name evidence="2" type="ORF">BOVATA_016380</name>
</gene>
<protein>
    <submittedName>
        <fullName evidence="2">GTP-binding Era, putative</fullName>
    </submittedName>
</protein>
<keyword evidence="3" id="KW-1185">Reference proteome</keyword>
<evidence type="ECO:0000256" key="1">
    <source>
        <dbReference type="SAM" id="MobiDB-lite"/>
    </source>
</evidence>
<dbReference type="GeneID" id="39873915"/>
<feature type="region of interest" description="Disordered" evidence="1">
    <location>
        <begin position="318"/>
        <end position="416"/>
    </location>
</feature>
<sequence>MEYVGPLVRYDSITDVDPFTSAVAAHGDVIVTGTQYGDLILIYGNRRELICSYHGAIVDVQLRWCSSELLRDFVYVVCATSLGYIYVHLVCVTNIAASRVIYKIRTGQEVTALALHPSFLLRHRVPRGHADDHPTLHMARPRRDSYGIHTPQRLRRETTQSLQDESHVGRNYSLPSDAGRVDVAEALTTTANKRRDTYDLRHLLMRRQEKRHNHMGKLEYTESAIMFSLRSGGTYLLRLDELGSEGPERACTLIHRSRRTRRGIPMAWHRDMLALADEDGAHVILLSECASVAFLPHSPRLEIAADRPITDETRGELEEIEEVDDHYVTSDESDVDGHEVEPVDNAEQSEISQTETDDAGSKRLVRREGWNRVRHSSHVSRSVEKDVGKSDKTHSSGTQSLPCAKSEPMSHTTPEQPYELPSAHIDEENGIQTPRARNDAAGIIKSMRRREYWATQSELNVCSGDDSDSYPGISHKGILSDSSRRYSYNAECNVGYTVHSRRAIRSRRSSPSHDTSETDTPHIVAQSSDDTTVGIDDARSTGRTNSKLGTAIKTHHINIRNTALNVKGREPLGVVMCWLSPRVLLVGSKNTMQVVDIIPSLMGKGGFGHKSVTTKRIDFLDVSNSAIRIDGYGVAQYVSVKEKRMQRNVPLRGTVSYTLKAPDTCRIAAIMRHSGKGSFSVIYELDERSIATGVSKIKQGQDSFTFRIVRAQDGSRRNAPKELHGIGSENKAIFAFNAFDPCYNDVYVNESYMQCLRVGDGRRGLNQRTFLQLTCRITEQRLEICRAQQFVMNNFCCYDTDNVEHCLHLVDHPNRKYADTSIRALVCGGSCPADNAAINSLNINSEMLHCFSDPEKFETLCIVVRGLLVTIKGATLMQHIGQLCRHRAHEEALSEIMQMSSVSTLGAECDVYVHDVARKGFECFLSAKSVDVQKIVNLTLPYIRYCAQMSDDPKRAQHIRELVAQFGNHKRMNILLGHILPPAMSSAKRECQDVCNLIRREVFSVVTADMPFVLLRLALTVNLTIEHLREMVKLLKQCITTLASEPPSIIADTPYDRAKEECHPSHVIRECKATGNRGVTWSVGKWRRSNAKCNADPNVTNSKMDLFVCDASLFLGDGEKRMMANTHPKDENDVFHTVALNGSNYVDCTNNLSLAYALLDHDCTEKREPHHSRVHWEGILKETNRIDVELLKLRGGNVPLVNEHSTDFELLSLASFGSNYSLEHFMLMDYGPLGRAAIIALGVLLARTGQLRQAFKFLVYAQCTSSINLANVICDLYPDAGEYVMNAALQLCRIDPQSAIQLLVENSKTPEYITNVVRTLSLEPKFLFGYLSGLSANGGLPSQYIQLFFRLSCVFEPSGIVTLVKSIVPLLKRNEIGIGALLRILLEVRIARAVTPVSDAGSSHEPMMQKELYFAEAYLRYIAGEPWNTVYDCVMMALRFDMMGMRDRDPKEPSVGAIYRRLLALVQPLWDGGTSWVVMQRMMREVCERTAGRSVASDLAAEMYLQFVKYKSYLLCVLEGSQNISMAQYSTQLLDVAKRGMVFNPDNEFVAYAAVREDHGTTHKTTKDAILKTKFVGAKKSESHNVLNGVNVGYAGETRRRCRLEGVPARESMGSYNGKNLSCGFGSYNQLIGREKVIGCRHLCTIWRSSLGRTGRVRILHTAPGPQVATVALWQRVEIAKA</sequence>
<dbReference type="VEuPathDB" id="PiroplasmaDB:BOVATA_016380"/>
<feature type="compositionally biased region" description="Basic and acidic residues" evidence="1">
    <location>
        <begin position="381"/>
        <end position="394"/>
    </location>
</feature>
<feature type="compositionally biased region" description="Basic and acidic residues" evidence="1">
    <location>
        <begin position="325"/>
        <end position="341"/>
    </location>
</feature>
<evidence type="ECO:0000313" key="3">
    <source>
        <dbReference type="Proteomes" id="UP000236319"/>
    </source>
</evidence>
<accession>A0A2H6KAY5</accession>
<organism evidence="2 3">
    <name type="scientific">Babesia ovata</name>
    <dbReference type="NCBI Taxonomy" id="189622"/>
    <lineage>
        <taxon>Eukaryota</taxon>
        <taxon>Sar</taxon>
        <taxon>Alveolata</taxon>
        <taxon>Apicomplexa</taxon>
        <taxon>Aconoidasida</taxon>
        <taxon>Piroplasmida</taxon>
        <taxon>Babesiidae</taxon>
        <taxon>Babesia</taxon>
    </lineage>
</organism>
<dbReference type="Proteomes" id="UP000236319">
    <property type="component" value="Unassembled WGS sequence"/>
</dbReference>
<name>A0A2H6KAY5_9APIC</name>
<dbReference type="RefSeq" id="XP_028866388.1">
    <property type="nucleotide sequence ID" value="XM_029010555.1"/>
</dbReference>